<dbReference type="PANTHER" id="PTHR11439">
    <property type="entry name" value="GAG-POL-RELATED RETROTRANSPOSON"/>
    <property type="match status" value="1"/>
</dbReference>
<sequence length="270" mass="31131">MYAQVCTRPDIAFAVGLLGRYQSNPFHDHWVDSKKVLRYLKGTRDFMLTYRRVDDLQLVGFTDSDFADCQDYRISTSGYVFMMAGRAVSWKSEKQTLIASSTMQVEFVACYGAVTQVVWFRNFMRTFTIVDFVSRLIQLYSHNSSAVLVINNNKGITWFKHIEIKYLTIKENVKNGDVNRIRYQNTRENKLCRGWHTCQQPSKPNHPTKAPSKGSRRLNTKARQQTPGKGTRDSTSCQRKRGWGLKRTPREPKLNVSLKPGEPRTCSAKL</sequence>
<reference evidence="3" key="1">
    <citation type="submission" date="2016-04" db="EMBL/GenBank/DDBJ databases">
        <title>Cephalotus genome sequencing.</title>
        <authorList>
            <person name="Fukushima K."/>
            <person name="Hasebe M."/>
            <person name="Fang X."/>
        </authorList>
    </citation>
    <scope>NUCLEOTIDE SEQUENCE [LARGE SCALE GENOMIC DNA]</scope>
    <source>
        <strain evidence="3">cv. St1</strain>
    </source>
</reference>
<evidence type="ECO:0000256" key="1">
    <source>
        <dbReference type="SAM" id="MobiDB-lite"/>
    </source>
</evidence>
<proteinExistence type="predicted"/>
<dbReference type="InParanoid" id="A0A1Q3CN84"/>
<organism evidence="2 3">
    <name type="scientific">Cephalotus follicularis</name>
    <name type="common">Albany pitcher plant</name>
    <dbReference type="NCBI Taxonomy" id="3775"/>
    <lineage>
        <taxon>Eukaryota</taxon>
        <taxon>Viridiplantae</taxon>
        <taxon>Streptophyta</taxon>
        <taxon>Embryophyta</taxon>
        <taxon>Tracheophyta</taxon>
        <taxon>Spermatophyta</taxon>
        <taxon>Magnoliopsida</taxon>
        <taxon>eudicotyledons</taxon>
        <taxon>Gunneridae</taxon>
        <taxon>Pentapetalae</taxon>
        <taxon>rosids</taxon>
        <taxon>fabids</taxon>
        <taxon>Oxalidales</taxon>
        <taxon>Cephalotaceae</taxon>
        <taxon>Cephalotus</taxon>
    </lineage>
</organism>
<gene>
    <name evidence="2" type="ORF">CFOL_v3_25099</name>
</gene>
<dbReference type="EMBL" id="BDDD01002457">
    <property type="protein sequence ID" value="GAV81645.1"/>
    <property type="molecule type" value="Genomic_DNA"/>
</dbReference>
<evidence type="ECO:0000313" key="3">
    <source>
        <dbReference type="Proteomes" id="UP000187406"/>
    </source>
</evidence>
<keyword evidence="3" id="KW-1185">Reference proteome</keyword>
<dbReference type="CDD" id="cd09272">
    <property type="entry name" value="RNase_HI_RT_Ty1"/>
    <property type="match status" value="1"/>
</dbReference>
<comment type="caution">
    <text evidence="2">The sequence shown here is derived from an EMBL/GenBank/DDBJ whole genome shotgun (WGS) entry which is preliminary data.</text>
</comment>
<dbReference type="AlphaFoldDB" id="A0A1Q3CN84"/>
<dbReference type="Proteomes" id="UP000187406">
    <property type="component" value="Unassembled WGS sequence"/>
</dbReference>
<dbReference type="PANTHER" id="PTHR11439:SF467">
    <property type="entry name" value="INTEGRASE CATALYTIC DOMAIN-CONTAINING PROTEIN"/>
    <property type="match status" value="1"/>
</dbReference>
<feature type="region of interest" description="Disordered" evidence="1">
    <location>
        <begin position="196"/>
        <end position="270"/>
    </location>
</feature>
<name>A0A1Q3CN84_CEPFO</name>
<dbReference type="STRING" id="3775.A0A1Q3CN84"/>
<feature type="compositionally biased region" description="Polar residues" evidence="1">
    <location>
        <begin position="221"/>
        <end position="237"/>
    </location>
</feature>
<accession>A0A1Q3CN84</accession>
<dbReference type="OrthoDB" id="1084353at2759"/>
<evidence type="ECO:0000313" key="2">
    <source>
        <dbReference type="EMBL" id="GAV81645.1"/>
    </source>
</evidence>
<protein>
    <submittedName>
        <fullName evidence="2">Uncharacterized protein</fullName>
    </submittedName>
</protein>